<organism evidence="1 2">
    <name type="scientific">Paxillus involutus ATCC 200175</name>
    <dbReference type="NCBI Taxonomy" id="664439"/>
    <lineage>
        <taxon>Eukaryota</taxon>
        <taxon>Fungi</taxon>
        <taxon>Dikarya</taxon>
        <taxon>Basidiomycota</taxon>
        <taxon>Agaricomycotina</taxon>
        <taxon>Agaricomycetes</taxon>
        <taxon>Agaricomycetidae</taxon>
        <taxon>Boletales</taxon>
        <taxon>Paxilineae</taxon>
        <taxon>Paxillaceae</taxon>
        <taxon>Paxillus</taxon>
    </lineage>
</organism>
<evidence type="ECO:0000313" key="1">
    <source>
        <dbReference type="EMBL" id="KIJ05720.1"/>
    </source>
</evidence>
<proteinExistence type="predicted"/>
<dbReference type="OrthoDB" id="10473270at2759"/>
<gene>
    <name evidence="1" type="ORF">PAXINDRAFT_21044</name>
</gene>
<protein>
    <submittedName>
        <fullName evidence="1">Uncharacterized protein</fullName>
    </submittedName>
</protein>
<dbReference type="AlphaFoldDB" id="A0A0C9STX3"/>
<keyword evidence="2" id="KW-1185">Reference proteome</keyword>
<name>A0A0C9STX3_PAXIN</name>
<dbReference type="HOGENOM" id="CLU_1595070_0_0_1"/>
<reference evidence="2" key="2">
    <citation type="submission" date="2015-01" db="EMBL/GenBank/DDBJ databases">
        <title>Evolutionary Origins and Diversification of the Mycorrhizal Mutualists.</title>
        <authorList>
            <consortium name="DOE Joint Genome Institute"/>
            <consortium name="Mycorrhizal Genomics Consortium"/>
            <person name="Kohler A."/>
            <person name="Kuo A."/>
            <person name="Nagy L.G."/>
            <person name="Floudas D."/>
            <person name="Copeland A."/>
            <person name="Barry K.W."/>
            <person name="Cichocki N."/>
            <person name="Veneault-Fourrey C."/>
            <person name="LaButti K."/>
            <person name="Lindquist E.A."/>
            <person name="Lipzen A."/>
            <person name="Lundell T."/>
            <person name="Morin E."/>
            <person name="Murat C."/>
            <person name="Riley R."/>
            <person name="Ohm R."/>
            <person name="Sun H."/>
            <person name="Tunlid A."/>
            <person name="Henrissat B."/>
            <person name="Grigoriev I.V."/>
            <person name="Hibbett D.S."/>
            <person name="Martin F."/>
        </authorList>
    </citation>
    <scope>NUCLEOTIDE SEQUENCE [LARGE SCALE GENOMIC DNA]</scope>
    <source>
        <strain evidence="2">ATCC 200175</strain>
    </source>
</reference>
<accession>A0A0C9STX3</accession>
<evidence type="ECO:0000313" key="2">
    <source>
        <dbReference type="Proteomes" id="UP000053647"/>
    </source>
</evidence>
<dbReference type="EMBL" id="KN820763">
    <property type="protein sequence ID" value="KIJ05720.1"/>
    <property type="molecule type" value="Genomic_DNA"/>
</dbReference>
<reference evidence="1 2" key="1">
    <citation type="submission" date="2014-06" db="EMBL/GenBank/DDBJ databases">
        <authorList>
            <consortium name="DOE Joint Genome Institute"/>
            <person name="Kuo A."/>
            <person name="Kohler A."/>
            <person name="Nagy L.G."/>
            <person name="Floudas D."/>
            <person name="Copeland A."/>
            <person name="Barry K.W."/>
            <person name="Cichocki N."/>
            <person name="Veneault-Fourrey C."/>
            <person name="LaButti K."/>
            <person name="Lindquist E.A."/>
            <person name="Lipzen A."/>
            <person name="Lundell T."/>
            <person name="Morin E."/>
            <person name="Murat C."/>
            <person name="Sun H."/>
            <person name="Tunlid A."/>
            <person name="Henrissat B."/>
            <person name="Grigoriev I.V."/>
            <person name="Hibbett D.S."/>
            <person name="Martin F."/>
            <person name="Nordberg H.P."/>
            <person name="Cantor M.N."/>
            <person name="Hua S.X."/>
        </authorList>
    </citation>
    <scope>NUCLEOTIDE SEQUENCE [LARGE SCALE GENOMIC DNA]</scope>
    <source>
        <strain evidence="1 2">ATCC 200175</strain>
    </source>
</reference>
<dbReference type="Proteomes" id="UP000053647">
    <property type="component" value="Unassembled WGS sequence"/>
</dbReference>
<sequence length="168" mass="18878">MTQRHQLVRGLLGHEYITQLGILYRDIGETASSSHAVRGGEERECLIDLDTAIQEPEERTKAITTRRAGLLVLKCAVGLGSAADRLLRSTKVKFFLKQNWAGALHKCTRTLLGSLWVLFMDGGISPVLNLPRTKVNHSQSMRVLDIWSKKFSADEDEFSNGLFPWQLQ</sequence>